<dbReference type="Gene3D" id="1.25.40.20">
    <property type="entry name" value="Ankyrin repeat-containing domain"/>
    <property type="match status" value="1"/>
</dbReference>
<dbReference type="PANTHER" id="PTHR24126">
    <property type="entry name" value="ANKYRIN REPEAT, PH AND SEC7 DOMAIN CONTAINING PROTEIN SECG-RELATED"/>
    <property type="match status" value="1"/>
</dbReference>
<feature type="repeat" description="ANK" evidence="3">
    <location>
        <begin position="148"/>
        <end position="170"/>
    </location>
</feature>
<keyword evidence="1" id="KW-0677">Repeat</keyword>
<dbReference type="AlphaFoldDB" id="A0A7S4AK02"/>
<accession>A0A7S4AK02</accession>
<dbReference type="PROSITE" id="PS50297">
    <property type="entry name" value="ANK_REP_REGION"/>
    <property type="match status" value="1"/>
</dbReference>
<reference evidence="4" key="1">
    <citation type="submission" date="2021-01" db="EMBL/GenBank/DDBJ databases">
        <authorList>
            <person name="Corre E."/>
            <person name="Pelletier E."/>
            <person name="Niang G."/>
            <person name="Scheremetjew M."/>
            <person name="Finn R."/>
            <person name="Kale V."/>
            <person name="Holt S."/>
            <person name="Cochrane G."/>
            <person name="Meng A."/>
            <person name="Brown T."/>
            <person name="Cohen L."/>
        </authorList>
    </citation>
    <scope>NUCLEOTIDE SEQUENCE</scope>
    <source>
        <strain evidence="4">10249 10 AB</strain>
    </source>
</reference>
<keyword evidence="2 3" id="KW-0040">ANK repeat</keyword>
<dbReference type="SMART" id="SM00248">
    <property type="entry name" value="ANK"/>
    <property type="match status" value="2"/>
</dbReference>
<evidence type="ECO:0000256" key="1">
    <source>
        <dbReference type="ARBA" id="ARBA00022737"/>
    </source>
</evidence>
<evidence type="ECO:0000256" key="3">
    <source>
        <dbReference type="PROSITE-ProRule" id="PRU00023"/>
    </source>
</evidence>
<name>A0A7S4AK02_9STRA</name>
<dbReference type="InterPro" id="IPR036770">
    <property type="entry name" value="Ankyrin_rpt-contain_sf"/>
</dbReference>
<evidence type="ECO:0000256" key="2">
    <source>
        <dbReference type="ARBA" id="ARBA00023043"/>
    </source>
</evidence>
<dbReference type="PROSITE" id="PS50088">
    <property type="entry name" value="ANK_REPEAT"/>
    <property type="match status" value="1"/>
</dbReference>
<gene>
    <name evidence="4" type="ORF">PAUS00366_LOCUS11096</name>
</gene>
<evidence type="ECO:0008006" key="5">
    <source>
        <dbReference type="Google" id="ProtNLM"/>
    </source>
</evidence>
<organism evidence="4">
    <name type="scientific">Pseudo-nitzschia australis</name>
    <dbReference type="NCBI Taxonomy" id="44445"/>
    <lineage>
        <taxon>Eukaryota</taxon>
        <taxon>Sar</taxon>
        <taxon>Stramenopiles</taxon>
        <taxon>Ochrophyta</taxon>
        <taxon>Bacillariophyta</taxon>
        <taxon>Bacillariophyceae</taxon>
        <taxon>Bacillariophycidae</taxon>
        <taxon>Bacillariales</taxon>
        <taxon>Bacillariaceae</taxon>
        <taxon>Pseudo-nitzschia</taxon>
    </lineage>
</organism>
<dbReference type="Pfam" id="PF12796">
    <property type="entry name" value="Ank_2"/>
    <property type="match status" value="1"/>
</dbReference>
<proteinExistence type="predicted"/>
<dbReference type="PANTHER" id="PTHR24126:SF14">
    <property type="entry name" value="ANK_REP_REGION DOMAIN-CONTAINING PROTEIN"/>
    <property type="match status" value="1"/>
</dbReference>
<dbReference type="InterPro" id="IPR002110">
    <property type="entry name" value="Ankyrin_rpt"/>
</dbReference>
<evidence type="ECO:0000313" key="4">
    <source>
        <dbReference type="EMBL" id="CAE0718342.1"/>
    </source>
</evidence>
<sequence length="275" mass="31229">MLSSSILPLELNRSQILNRTNPSINAMTNSNTSSPNYLNIRAIVTSASSKKRARSSTLAEDSSMSFDNNLTPSDYARTAFQANIGSTMDLDSIVKDCESRFLPITTAMMEAYHTEILNAVRGNDLEKAQQLYREGGLFERGCNACNRFGESILHIACRRGNLGMVKFLVEEVGLSITTIRDDYHRTPLHDAFWTSTASYETVDYLLKQPNVTELLLCKDKRGFTPLDYSRGEDRSKWLAFMWERRADLRPLETKKSDDCFYSEQESPCKRMRVIA</sequence>
<dbReference type="SUPFAM" id="SSF48403">
    <property type="entry name" value="Ankyrin repeat"/>
    <property type="match status" value="1"/>
</dbReference>
<protein>
    <recommendedName>
        <fullName evidence="5">Glutaminase</fullName>
    </recommendedName>
</protein>
<dbReference type="EMBL" id="HBIX01015231">
    <property type="protein sequence ID" value="CAE0718342.1"/>
    <property type="molecule type" value="Transcribed_RNA"/>
</dbReference>